<name>A0A1G9WS13_9SPHI</name>
<protein>
    <recommendedName>
        <fullName evidence="3">P pilus assembly protein, chaperone PapD</fullName>
    </recommendedName>
</protein>
<dbReference type="AlphaFoldDB" id="A0A1G9WS13"/>
<sequence>MRPYLKGLFYTVIMKRIVFCVFCLAIIGLSQNLMAQAGMTVSPGKLYYKLAVGGTATQKIVVSNPNSRDLEIGLSLNDWDYDSLGNNQTFDAGTLKTSAADWVRVMPGSYFTLRPGEKRELDVVFTVPANANTEIPVHTAMLFLTQLNPGDGRAADGTSIKVSVRMGIKIYHSFAQADERDIEVINFTDVLPLKDDKTTGGYLELKLSNTGKQWLEGKIKWEILNTQTGEKKKLEDQEIFSLPGDQRLVRQNLPPNMSKGKYTATAVINYGDKDQLKLVELEFQR</sequence>
<dbReference type="EMBL" id="FNHH01000026">
    <property type="protein sequence ID" value="SDM86916.1"/>
    <property type="molecule type" value="Genomic_DNA"/>
</dbReference>
<accession>A0A1G9WS13</accession>
<keyword evidence="2" id="KW-1185">Reference proteome</keyword>
<evidence type="ECO:0000313" key="1">
    <source>
        <dbReference type="EMBL" id="SDM86916.1"/>
    </source>
</evidence>
<gene>
    <name evidence="1" type="ORF">SAMN05421813_12644</name>
</gene>
<organism evidence="1 2">
    <name type="scientific">Daejeonella rubra</name>
    <dbReference type="NCBI Taxonomy" id="990371"/>
    <lineage>
        <taxon>Bacteria</taxon>
        <taxon>Pseudomonadati</taxon>
        <taxon>Bacteroidota</taxon>
        <taxon>Sphingobacteriia</taxon>
        <taxon>Sphingobacteriales</taxon>
        <taxon>Sphingobacteriaceae</taxon>
        <taxon>Daejeonella</taxon>
    </lineage>
</organism>
<dbReference type="STRING" id="990371.SAMN05421813_12644"/>
<evidence type="ECO:0000313" key="2">
    <source>
        <dbReference type="Proteomes" id="UP000199226"/>
    </source>
</evidence>
<dbReference type="Proteomes" id="UP000199226">
    <property type="component" value="Unassembled WGS sequence"/>
</dbReference>
<evidence type="ECO:0008006" key="3">
    <source>
        <dbReference type="Google" id="ProtNLM"/>
    </source>
</evidence>
<proteinExistence type="predicted"/>
<reference evidence="2" key="1">
    <citation type="submission" date="2016-10" db="EMBL/GenBank/DDBJ databases">
        <authorList>
            <person name="Varghese N."/>
            <person name="Submissions S."/>
        </authorList>
    </citation>
    <scope>NUCLEOTIDE SEQUENCE [LARGE SCALE GENOMIC DNA]</scope>
    <source>
        <strain evidence="2">DSM 24536</strain>
    </source>
</reference>